<comment type="caution">
    <text evidence="1">The sequence shown here is derived from an EMBL/GenBank/DDBJ whole genome shotgun (WGS) entry which is preliminary data.</text>
</comment>
<gene>
    <name evidence="1" type="ORF">FVB9532_01394</name>
</gene>
<organism evidence="1 2">
    <name type="scientific">Mesonia oceanica</name>
    <dbReference type="NCBI Taxonomy" id="2687242"/>
    <lineage>
        <taxon>Bacteria</taxon>
        <taxon>Pseudomonadati</taxon>
        <taxon>Bacteroidota</taxon>
        <taxon>Flavobacteriia</taxon>
        <taxon>Flavobacteriales</taxon>
        <taxon>Flavobacteriaceae</taxon>
        <taxon>Mesonia</taxon>
    </lineage>
</organism>
<reference evidence="1" key="1">
    <citation type="submission" date="2019-09" db="EMBL/GenBank/DDBJ databases">
        <authorList>
            <person name="Rodrigo-Torres L."/>
            <person name="Arahal R. D."/>
            <person name="Lucena T."/>
        </authorList>
    </citation>
    <scope>NUCLEOTIDE SEQUENCE</scope>
    <source>
        <strain evidence="1">ISS653</strain>
    </source>
</reference>
<sequence length="47" mass="5329">MDGTLEENKKKAQDLQNQIAATENEIDQKVYELYGLTDDEIAIVENS</sequence>
<evidence type="ECO:0000313" key="2">
    <source>
        <dbReference type="Proteomes" id="UP000356253"/>
    </source>
</evidence>
<accession>A0AC61Y710</accession>
<dbReference type="EMBL" id="CABVMM010000004">
    <property type="protein sequence ID" value="VVV00129.1"/>
    <property type="molecule type" value="Genomic_DNA"/>
</dbReference>
<evidence type="ECO:0000313" key="1">
    <source>
        <dbReference type="EMBL" id="VVV00129.1"/>
    </source>
</evidence>
<protein>
    <submittedName>
        <fullName evidence="1">Uncharacterized protein</fullName>
    </submittedName>
</protein>
<name>A0AC61Y710_9FLAO</name>
<proteinExistence type="predicted"/>
<keyword evidence="2" id="KW-1185">Reference proteome</keyword>
<dbReference type="Proteomes" id="UP000356253">
    <property type="component" value="Unassembled WGS sequence"/>
</dbReference>